<dbReference type="PANTHER" id="PTHR11820:SF7">
    <property type="entry name" value="ACYLPYRUVASE FAHD1, MITOCHONDRIAL"/>
    <property type="match status" value="1"/>
</dbReference>
<evidence type="ECO:0000256" key="2">
    <source>
        <dbReference type="ARBA" id="ARBA00022723"/>
    </source>
</evidence>
<name>A0A2J6S4S0_HYAVF</name>
<evidence type="ECO:0000259" key="3">
    <source>
        <dbReference type="Pfam" id="PF01557"/>
    </source>
</evidence>
<dbReference type="PANTHER" id="PTHR11820">
    <property type="entry name" value="ACYLPYRUVASE"/>
    <property type="match status" value="1"/>
</dbReference>
<dbReference type="Proteomes" id="UP000235786">
    <property type="component" value="Unassembled WGS sequence"/>
</dbReference>
<comment type="similarity">
    <text evidence="1">Belongs to the FAH family.</text>
</comment>
<accession>A0A2J6S4S0</accession>
<dbReference type="OrthoDB" id="411064at2759"/>
<protein>
    <recommendedName>
        <fullName evidence="3">Fumarylacetoacetase-like C-terminal domain-containing protein</fullName>
    </recommendedName>
</protein>
<feature type="domain" description="Fumarylacetoacetase-like C-terminal" evidence="3">
    <location>
        <begin position="69"/>
        <end position="278"/>
    </location>
</feature>
<dbReference type="EMBL" id="KZ613940">
    <property type="protein sequence ID" value="PMD45764.1"/>
    <property type="molecule type" value="Genomic_DNA"/>
</dbReference>
<evidence type="ECO:0000313" key="4">
    <source>
        <dbReference type="EMBL" id="PMD45764.1"/>
    </source>
</evidence>
<keyword evidence="2" id="KW-0479">Metal-binding</keyword>
<dbReference type="SUPFAM" id="SSF56529">
    <property type="entry name" value="FAH"/>
    <property type="match status" value="1"/>
</dbReference>
<dbReference type="GO" id="GO:0018773">
    <property type="term" value="F:acetylpyruvate hydrolase activity"/>
    <property type="evidence" value="ECO:0007669"/>
    <property type="project" value="TreeGrafter"/>
</dbReference>
<dbReference type="AlphaFoldDB" id="A0A2J6S4S0"/>
<dbReference type="InterPro" id="IPR011234">
    <property type="entry name" value="Fumarylacetoacetase-like_C"/>
</dbReference>
<dbReference type="FunFam" id="3.90.850.10:FF:000002">
    <property type="entry name" value="2-hydroxyhepta-2,4-diene-1,7-dioate isomerase"/>
    <property type="match status" value="1"/>
</dbReference>
<keyword evidence="5" id="KW-1185">Reference proteome</keyword>
<dbReference type="Pfam" id="PF01557">
    <property type="entry name" value="FAA_hydrolase"/>
    <property type="match status" value="1"/>
</dbReference>
<dbReference type="GO" id="GO:0050163">
    <property type="term" value="F:oxaloacetate tautomerase activity"/>
    <property type="evidence" value="ECO:0007669"/>
    <property type="project" value="UniProtKB-ARBA"/>
</dbReference>
<gene>
    <name evidence="4" type="ORF">L207DRAFT_419092</name>
</gene>
<dbReference type="GO" id="GO:0006107">
    <property type="term" value="P:oxaloacetate metabolic process"/>
    <property type="evidence" value="ECO:0007669"/>
    <property type="project" value="UniProtKB-ARBA"/>
</dbReference>
<dbReference type="InterPro" id="IPR036663">
    <property type="entry name" value="Fumarylacetoacetase_C_sf"/>
</dbReference>
<evidence type="ECO:0000313" key="5">
    <source>
        <dbReference type="Proteomes" id="UP000235786"/>
    </source>
</evidence>
<dbReference type="STRING" id="1149755.A0A2J6S4S0"/>
<organism evidence="4 5">
    <name type="scientific">Hyaloscypha variabilis (strain UAMH 11265 / GT02V1 / F)</name>
    <name type="common">Meliniomyces variabilis</name>
    <dbReference type="NCBI Taxonomy" id="1149755"/>
    <lineage>
        <taxon>Eukaryota</taxon>
        <taxon>Fungi</taxon>
        <taxon>Dikarya</taxon>
        <taxon>Ascomycota</taxon>
        <taxon>Pezizomycotina</taxon>
        <taxon>Leotiomycetes</taxon>
        <taxon>Helotiales</taxon>
        <taxon>Hyaloscyphaceae</taxon>
        <taxon>Hyaloscypha</taxon>
        <taxon>Hyaloscypha variabilis</taxon>
    </lineage>
</organism>
<proteinExistence type="inferred from homology"/>
<dbReference type="GO" id="GO:0046872">
    <property type="term" value="F:metal ion binding"/>
    <property type="evidence" value="ECO:0007669"/>
    <property type="project" value="UniProtKB-KW"/>
</dbReference>
<reference evidence="4 5" key="1">
    <citation type="submission" date="2016-04" db="EMBL/GenBank/DDBJ databases">
        <title>A degradative enzymes factory behind the ericoid mycorrhizal symbiosis.</title>
        <authorList>
            <consortium name="DOE Joint Genome Institute"/>
            <person name="Martino E."/>
            <person name="Morin E."/>
            <person name="Grelet G."/>
            <person name="Kuo A."/>
            <person name="Kohler A."/>
            <person name="Daghino S."/>
            <person name="Barry K."/>
            <person name="Choi C."/>
            <person name="Cichocki N."/>
            <person name="Clum A."/>
            <person name="Copeland A."/>
            <person name="Hainaut M."/>
            <person name="Haridas S."/>
            <person name="Labutti K."/>
            <person name="Lindquist E."/>
            <person name="Lipzen A."/>
            <person name="Khouja H.-R."/>
            <person name="Murat C."/>
            <person name="Ohm R."/>
            <person name="Olson A."/>
            <person name="Spatafora J."/>
            <person name="Veneault-Fourrey C."/>
            <person name="Henrissat B."/>
            <person name="Grigoriev I."/>
            <person name="Martin F."/>
            <person name="Perotto S."/>
        </authorList>
    </citation>
    <scope>NUCLEOTIDE SEQUENCE [LARGE SCALE GENOMIC DNA]</scope>
    <source>
        <strain evidence="4 5">F</strain>
    </source>
</reference>
<dbReference type="Gene3D" id="3.90.850.10">
    <property type="entry name" value="Fumarylacetoacetase-like, C-terminal domain"/>
    <property type="match status" value="1"/>
</dbReference>
<evidence type="ECO:0000256" key="1">
    <source>
        <dbReference type="ARBA" id="ARBA00010211"/>
    </source>
</evidence>
<sequence length="280" mass="30477">MSVERFIRFIDEREYVSYGELSSAEITGKLEGKSATLLSGDPFTGLSRTDKKVTIKKLLCPIESTPIFMCIGLNYARHAKEANLPVPSLPTVFTKPPDALAGPYDDISIHPDAQSQLDYEGEVSVIISKDAKNVSESEALDYVLGYTVGNDVSARNFQIPDSVSGKQFSYAKSFDGFAPIGPSVLLAKGLDPQKLHYTTKVNGEKRQETGTDDMIWTIKKIIVHLTRGTTLRKGTVIMTGTPSGIGLFMEPRGVGLLKNGDVVEIEVDGIGSIVNKIVFE</sequence>